<dbReference type="FunFam" id="3.40.50.300:FF:000287">
    <property type="entry name" value="Multidrug ABC transporter ATP-binding protein"/>
    <property type="match status" value="1"/>
</dbReference>
<feature type="transmembrane region" description="Helical" evidence="8">
    <location>
        <begin position="57"/>
        <end position="74"/>
    </location>
</feature>
<dbReference type="KEGG" id="hpk:Hprae_0184"/>
<dbReference type="InterPro" id="IPR036640">
    <property type="entry name" value="ABC1_TM_sf"/>
</dbReference>
<keyword evidence="12" id="KW-1185">Reference proteome</keyword>
<dbReference type="GO" id="GO:0016887">
    <property type="term" value="F:ATP hydrolysis activity"/>
    <property type="evidence" value="ECO:0007669"/>
    <property type="project" value="InterPro"/>
</dbReference>
<dbReference type="HOGENOM" id="CLU_000604_84_9_9"/>
<feature type="transmembrane region" description="Helical" evidence="8">
    <location>
        <begin position="139"/>
        <end position="156"/>
    </location>
</feature>
<dbReference type="OrthoDB" id="9762778at2"/>
<feature type="transmembrane region" description="Helical" evidence="8">
    <location>
        <begin position="162"/>
        <end position="179"/>
    </location>
</feature>
<dbReference type="InterPro" id="IPR011527">
    <property type="entry name" value="ABC1_TM_dom"/>
</dbReference>
<feature type="transmembrane region" description="Helical" evidence="8">
    <location>
        <begin position="21"/>
        <end position="45"/>
    </location>
</feature>
<feature type="transmembrane region" description="Helical" evidence="8">
    <location>
        <begin position="244"/>
        <end position="266"/>
    </location>
</feature>
<evidence type="ECO:0000313" key="11">
    <source>
        <dbReference type="EMBL" id="ADO76341.1"/>
    </source>
</evidence>
<evidence type="ECO:0000256" key="7">
    <source>
        <dbReference type="ARBA" id="ARBA00023136"/>
    </source>
</evidence>
<proteinExistence type="predicted"/>
<dbReference type="InterPro" id="IPR003439">
    <property type="entry name" value="ABC_transporter-like_ATP-bd"/>
</dbReference>
<reference evidence="11 12" key="2">
    <citation type="journal article" date="2011" name="Stand. Genomic Sci.">
        <title>Complete genome sequence of the extremely halophilic Halanaerobium praevalens type strain (GSL).</title>
        <authorList>
            <person name="Ivanova N."/>
            <person name="Sikorski J."/>
            <person name="Chertkov O."/>
            <person name="Nolan M."/>
            <person name="Lucas S."/>
            <person name="Hammon N."/>
            <person name="Deshpande S."/>
            <person name="Cheng J.F."/>
            <person name="Tapia R."/>
            <person name="Han C."/>
            <person name="Goodwin L."/>
            <person name="Pitluck S."/>
            <person name="Huntemann M."/>
            <person name="Liolios K."/>
            <person name="Pagani I."/>
            <person name="Mavromatis K."/>
            <person name="Ovchinikova G."/>
            <person name="Pati A."/>
            <person name="Chen A."/>
            <person name="Palaniappan K."/>
            <person name="Land M."/>
            <person name="Hauser L."/>
            <person name="Brambilla E.M."/>
            <person name="Kannan K.P."/>
            <person name="Rohde M."/>
            <person name="Tindall B.J."/>
            <person name="Goker M."/>
            <person name="Detter J.C."/>
            <person name="Woyke T."/>
            <person name="Bristow J."/>
            <person name="Eisen J.A."/>
            <person name="Markowitz V."/>
            <person name="Hugenholtz P."/>
            <person name="Kyrpides N.C."/>
            <person name="Klenk H.P."/>
            <person name="Lapidus A."/>
        </authorList>
    </citation>
    <scope>NUCLEOTIDE SEQUENCE [LARGE SCALE GENOMIC DNA]</scope>
    <source>
        <strain evidence="12">ATCC 33744 / DSM 2228 / GSL</strain>
    </source>
</reference>
<dbReference type="InterPro" id="IPR039421">
    <property type="entry name" value="Type_1_exporter"/>
</dbReference>
<evidence type="ECO:0000256" key="8">
    <source>
        <dbReference type="SAM" id="Phobius"/>
    </source>
</evidence>
<dbReference type="GO" id="GO:0034040">
    <property type="term" value="F:ATPase-coupled lipid transmembrane transporter activity"/>
    <property type="evidence" value="ECO:0007669"/>
    <property type="project" value="TreeGrafter"/>
</dbReference>
<keyword evidence="6 8" id="KW-1133">Transmembrane helix</keyword>
<evidence type="ECO:0000256" key="4">
    <source>
        <dbReference type="ARBA" id="ARBA00022741"/>
    </source>
</evidence>
<dbReference type="RefSeq" id="WP_014552376.1">
    <property type="nucleotide sequence ID" value="NC_017455.1"/>
</dbReference>
<dbReference type="PROSITE" id="PS50893">
    <property type="entry name" value="ABC_TRANSPORTER_2"/>
    <property type="match status" value="1"/>
</dbReference>
<dbReference type="PATRIC" id="fig|572479.3.peg.185"/>
<dbReference type="GO" id="GO:0005524">
    <property type="term" value="F:ATP binding"/>
    <property type="evidence" value="ECO:0007669"/>
    <property type="project" value="UniProtKB-KW"/>
</dbReference>
<dbReference type="EMBL" id="CP002175">
    <property type="protein sequence ID" value="ADO76341.1"/>
    <property type="molecule type" value="Genomic_DNA"/>
</dbReference>
<dbReference type="PROSITE" id="PS50929">
    <property type="entry name" value="ABC_TM1F"/>
    <property type="match status" value="1"/>
</dbReference>
<reference evidence="12" key="1">
    <citation type="submission" date="2010-10" db="EMBL/GenBank/DDBJ databases">
        <title>The complete genome of Halanaerobium praevalens DSM 2228.</title>
        <authorList>
            <consortium name="US DOE Joint Genome Institute (JGI-PGF)"/>
            <person name="Lucas S."/>
            <person name="Copeland A."/>
            <person name="Lapidus A."/>
            <person name="Glavina del Rio T."/>
            <person name="Dalin E."/>
            <person name="Tice H."/>
            <person name="Bruce D."/>
            <person name="Goodwin L."/>
            <person name="Pitluck S."/>
            <person name="Kyrpides N."/>
            <person name="Mavromatis K."/>
            <person name="Ivanova N."/>
            <person name="Ovchinnikova G."/>
            <person name="Chertkov O."/>
            <person name="Detter J.C."/>
            <person name="Han C."/>
            <person name="Larimer F."/>
            <person name="Land M."/>
            <person name="Hauser L."/>
            <person name="Markowitz V."/>
            <person name="Cheng J.-F."/>
            <person name="Hugenholtz P."/>
            <person name="Woyke T."/>
            <person name="Wu D."/>
            <person name="Tindall B."/>
            <person name="Pomrenke H.G."/>
            <person name="Brambilla E."/>
            <person name="Klenk H.-P."/>
            <person name="Eisen J.A."/>
        </authorList>
    </citation>
    <scope>NUCLEOTIDE SEQUENCE [LARGE SCALE GENOMIC DNA]</scope>
    <source>
        <strain evidence="12">ATCC 33744 / DSM 2228 / GSL</strain>
    </source>
</reference>
<comment type="subcellular location">
    <subcellularLocation>
        <location evidence="1">Cell membrane</location>
        <topology evidence="1">Multi-pass membrane protein</topology>
    </subcellularLocation>
</comment>
<dbReference type="Proteomes" id="UP000006866">
    <property type="component" value="Chromosome"/>
</dbReference>
<keyword evidence="5" id="KW-0067">ATP-binding</keyword>
<dbReference type="Pfam" id="PF00664">
    <property type="entry name" value="ABC_membrane"/>
    <property type="match status" value="1"/>
</dbReference>
<dbReference type="GO" id="GO:0140359">
    <property type="term" value="F:ABC-type transporter activity"/>
    <property type="evidence" value="ECO:0007669"/>
    <property type="project" value="InterPro"/>
</dbReference>
<evidence type="ECO:0000256" key="6">
    <source>
        <dbReference type="ARBA" id="ARBA00022989"/>
    </source>
</evidence>
<feature type="domain" description="ABC transporter" evidence="9">
    <location>
        <begin position="334"/>
        <end position="567"/>
    </location>
</feature>
<evidence type="ECO:0000256" key="5">
    <source>
        <dbReference type="ARBA" id="ARBA00022840"/>
    </source>
</evidence>
<accession>E3DME8</accession>
<keyword evidence="7 8" id="KW-0472">Membrane</keyword>
<dbReference type="SUPFAM" id="SSF90123">
    <property type="entry name" value="ABC transporter transmembrane region"/>
    <property type="match status" value="1"/>
</dbReference>
<gene>
    <name evidence="11" type="ordered locus">Hprae_0184</name>
</gene>
<dbReference type="STRING" id="572479.Hprae_0184"/>
<dbReference type="InterPro" id="IPR027417">
    <property type="entry name" value="P-loop_NTPase"/>
</dbReference>
<feature type="domain" description="ABC transmembrane type-1" evidence="10">
    <location>
        <begin position="21"/>
        <end position="303"/>
    </location>
</feature>
<name>E3DME8_HALPG</name>
<dbReference type="Gene3D" id="1.20.1560.10">
    <property type="entry name" value="ABC transporter type 1, transmembrane domain"/>
    <property type="match status" value="1"/>
</dbReference>
<protein>
    <submittedName>
        <fullName evidence="11">ABC transporter related protein</fullName>
    </submittedName>
</protein>
<dbReference type="InterPro" id="IPR003593">
    <property type="entry name" value="AAA+_ATPase"/>
</dbReference>
<evidence type="ECO:0000313" key="12">
    <source>
        <dbReference type="Proteomes" id="UP000006866"/>
    </source>
</evidence>
<dbReference type="SMART" id="SM00382">
    <property type="entry name" value="AAA"/>
    <property type="match status" value="1"/>
</dbReference>
<feature type="transmembrane region" description="Helical" evidence="8">
    <location>
        <begin position="272"/>
        <end position="294"/>
    </location>
</feature>
<evidence type="ECO:0000259" key="10">
    <source>
        <dbReference type="PROSITE" id="PS50929"/>
    </source>
</evidence>
<dbReference type="PANTHER" id="PTHR24221:SF397">
    <property type="entry name" value="ABC TRANSPORTER, ATP-BINDING TRANSMEMBRANE PROTEIN"/>
    <property type="match status" value="1"/>
</dbReference>
<dbReference type="PROSITE" id="PS00211">
    <property type="entry name" value="ABC_TRANSPORTER_1"/>
    <property type="match status" value="1"/>
</dbReference>
<dbReference type="eggNOG" id="COG1132">
    <property type="taxonomic scope" value="Bacteria"/>
</dbReference>
<dbReference type="SUPFAM" id="SSF52540">
    <property type="entry name" value="P-loop containing nucleoside triphosphate hydrolases"/>
    <property type="match status" value="1"/>
</dbReference>
<evidence type="ECO:0000256" key="2">
    <source>
        <dbReference type="ARBA" id="ARBA00022448"/>
    </source>
</evidence>
<evidence type="ECO:0000256" key="3">
    <source>
        <dbReference type="ARBA" id="ARBA00022692"/>
    </source>
</evidence>
<dbReference type="GO" id="GO:0005886">
    <property type="term" value="C:plasma membrane"/>
    <property type="evidence" value="ECO:0007669"/>
    <property type="project" value="UniProtKB-SubCell"/>
</dbReference>
<dbReference type="Pfam" id="PF00005">
    <property type="entry name" value="ABC_tran"/>
    <property type="match status" value="1"/>
</dbReference>
<dbReference type="InterPro" id="IPR017871">
    <property type="entry name" value="ABC_transporter-like_CS"/>
</dbReference>
<keyword evidence="4" id="KW-0547">Nucleotide-binding</keyword>
<evidence type="ECO:0000256" key="1">
    <source>
        <dbReference type="ARBA" id="ARBA00004651"/>
    </source>
</evidence>
<dbReference type="AlphaFoldDB" id="E3DME8"/>
<dbReference type="Gene3D" id="3.40.50.300">
    <property type="entry name" value="P-loop containing nucleotide triphosphate hydrolases"/>
    <property type="match status" value="1"/>
</dbReference>
<sequence>MFKIIKRVLKLAGNFSRRLKLAMLVSFVEAIFNNTPFFMVFYTMIEIIEGTLTINDIWFITSVIISSLLIQIILKRIIYTLQSGTGFEIFARERIKIGDRLKRYPMGYFNEGNLGNISAVITSDINFVEMHVMNIIDKVVMAYVNAAISVLFLFYLDYRLALISTIVFLLANFSLRKIFKVGKKQGRTRQSTQSEVVTAVLEYVRGMSVIKSLNLTGDKARSVKKAFQKFRDISIAMERAFVPLIFRFELWFAVGIASTILMAGISVNQGSLSLPVMLIVFIFIFRIYVPFQFLSTQSAEIRLMEACLDRYQALKKIDIIDEDGKDKSLNKYEIEFSDVSFAYEQHAVLKNINFKIPEKSMTALVGASGSGKTTIANLIARFWDVQQGQVKVGGIDVKKLTCDSLLRNISMVFQNVYLFNDTILNNIRFGNPQATEAEVIVAAKKARCHRFISELEAGYQTVVEEGGSSLSGGEKQRISIARAILKDAPIILLDEATASVDPENEKHIQQAINELVKDKTLVVIAHRLSTIKNSDQILVLESGKLIQQGNHQQLLAGDGKYKDFWQQRLEAKSWQISRAESTVKS</sequence>
<organism evidence="11 12">
    <name type="scientific">Halanaerobium praevalens (strain ATCC 33744 / DSM 2228 / GSL)</name>
    <dbReference type="NCBI Taxonomy" id="572479"/>
    <lineage>
        <taxon>Bacteria</taxon>
        <taxon>Bacillati</taxon>
        <taxon>Bacillota</taxon>
        <taxon>Clostridia</taxon>
        <taxon>Halanaerobiales</taxon>
        <taxon>Halanaerobiaceae</taxon>
        <taxon>Halanaerobium</taxon>
    </lineage>
</organism>
<dbReference type="PANTHER" id="PTHR24221">
    <property type="entry name" value="ATP-BINDING CASSETTE SUB-FAMILY B"/>
    <property type="match status" value="1"/>
</dbReference>
<evidence type="ECO:0000259" key="9">
    <source>
        <dbReference type="PROSITE" id="PS50893"/>
    </source>
</evidence>
<keyword evidence="2" id="KW-0813">Transport</keyword>
<keyword evidence="3 8" id="KW-0812">Transmembrane</keyword>